<dbReference type="PANTHER" id="PTHR44119">
    <property type="entry name" value="MAGNESIUM-CHELATASE SUBUNIT CHLH, CHLOROPLASTIC"/>
    <property type="match status" value="1"/>
</dbReference>
<feature type="domain" description="CobN/magnesium chelatase" evidence="2">
    <location>
        <begin position="128"/>
        <end position="1287"/>
    </location>
</feature>
<evidence type="ECO:0000313" key="4">
    <source>
        <dbReference type="Proteomes" id="UP000725002"/>
    </source>
</evidence>
<reference evidence="3" key="1">
    <citation type="submission" date="2020-10" db="EMBL/GenBank/DDBJ databases">
        <authorList>
            <person name="Gilroy R."/>
        </authorList>
    </citation>
    <scope>NUCLEOTIDE SEQUENCE</scope>
    <source>
        <strain evidence="3">G3-8215</strain>
    </source>
</reference>
<dbReference type="EMBL" id="JADILV010000079">
    <property type="protein sequence ID" value="MBO8484589.1"/>
    <property type="molecule type" value="Genomic_DNA"/>
</dbReference>
<dbReference type="InterPro" id="IPR003672">
    <property type="entry name" value="CobN/Mg_chltase"/>
</dbReference>
<keyword evidence="1" id="KW-1133">Transmembrane helix</keyword>
<keyword evidence="1" id="KW-0472">Membrane</keyword>
<dbReference type="Pfam" id="PF02514">
    <property type="entry name" value="CobN-Mg_chel"/>
    <property type="match status" value="1"/>
</dbReference>
<organism evidence="3 4">
    <name type="scientific">Candidatus Cryptobacteroides avicola</name>
    <dbReference type="NCBI Taxonomy" id="2840757"/>
    <lineage>
        <taxon>Bacteria</taxon>
        <taxon>Pseudomonadati</taxon>
        <taxon>Bacteroidota</taxon>
        <taxon>Bacteroidia</taxon>
        <taxon>Bacteroidales</taxon>
        <taxon>Candidatus Cryptobacteroides</taxon>
    </lineage>
</organism>
<evidence type="ECO:0000313" key="3">
    <source>
        <dbReference type="EMBL" id="MBO8484589.1"/>
    </source>
</evidence>
<feature type="transmembrane region" description="Helical" evidence="1">
    <location>
        <begin position="1368"/>
        <end position="1389"/>
    </location>
</feature>
<sequence>MVRKKTRHIIYIIISALAVLILWGLWALTASPTKVAFLNYQIIEMGRIAKANDNAMIKLYELAPEEASRAGRYDILLINGMGLRITEEQRAQIQRAADRGLPVISTMVTNPANDINTADSLDTEKIKAYLSNGGPDNYRNMLLYIRRSIDGKRIAAPEPAPAEEYTMENIYHPSLKDKDGDEEGFRSIAAYNGWLKDNGLWKDGAPRIIITGQMGDPADLIASLEATGNMVYPIRSTIPMLRSGQLDSIAPSAVINMAHGRLGDGMVEFLEKYNIPLFSPLNANTLVSDWEEDDMGMTGGFLSQSIVTPEIDGAIRPFVLFGHYETGDGLRRLEAVPERLEEFTGTVNRYLELKRKPESRKKIAIFYYKGPGQNALAAAGMEVVPSLYNFLVALRDAGYDVTGLPSSPDALAELIQSRGAVFGSYAEGAASRFMQEGSPEWIDARTYDGWVSEAIPQRLYDEVVALNGDFPGPYMSRDGRLALPRIELGNVVLIPQPAAGGGQNDFQMVHGTHAAPPHNYIAAYLYARYGFGADAMIHFGTHGSLEFTPKKQVALSRYDWPDRLVGTIPHFYFYTISNVGEGMMAKRRTYATLQSYLTAPFMESNVRGLYRELSEELSRYDDALNGEKPDAAGAERSSLKIKGLSIDMGIASDLGLDTLDRESPYNEDDIIRIGNFSEELASEKVAGRLYVMGEPYLPEQIESTVCAMSAEPIAYGLLDIDRARGKNVEKAEKRRPEFNDRYLEPARKIVERLLAQSRPADDRQLCSIAGISMEELARARETARSLQAPPDMMSMMMQMAGMQQVRKDTAVSKGMSEMMSDIGRQMMEGGKARPTQQEADFARAVTEIEQAVLNVHNYRKALLESPSDELESMLNALGGGYTAPSPGGDPVANPNTLPTGRNLFAVNAEATPTRSAWEKGVQLAENTLRLYRERHCDSLPRKVSYTLWSSEFIETEGATIAQILYMLGVEPIYDSFGRVTDIRLIPSEKLGRPRIDVVVQTSGQLRDIAASRLFLIDRAVRMAAEAGDEEYTNNVAEGIRETERILTGKGVTPADARRMSSYRVFGGVNGNYGTGIQSMVTASDRWSSSSEIAQVYMNNMGAYYGSEEGWEEFARYAFEAALSRTDAVVQPRQSNTWGALSLDHVYEFMGGLNLAVKEVTGKEPDAYLSDYRNRSRVRMQELKEAIGVESRTTIFNPSYIEEKLNGGAGDAAAIAETVTNTFGWNVMKPQAIDDRLWDEIYDVYVQDKFNLGIREHFKEVNPAALEEVTAVMLESARKGLWEATPEQIAGLAELHTGLIKEFAPSCSGFVCDNPSLQDYIASALPEASAGEYRGAIRQIREVSAGEAPDGMVLKKDRLQSETEKKTTLVSNIAVAVLIVALFVMGGLLIRRRRKSGGI</sequence>
<dbReference type="PANTHER" id="PTHR44119:SF1">
    <property type="entry name" value="MAGNESIUM-CHELATASE SUBUNIT CHLH, CHLOROPLASTIC"/>
    <property type="match status" value="1"/>
</dbReference>
<evidence type="ECO:0000259" key="2">
    <source>
        <dbReference type="Pfam" id="PF02514"/>
    </source>
</evidence>
<evidence type="ECO:0000256" key="1">
    <source>
        <dbReference type="SAM" id="Phobius"/>
    </source>
</evidence>
<reference evidence="3" key="2">
    <citation type="journal article" date="2021" name="PeerJ">
        <title>Extensive microbial diversity within the chicken gut microbiome revealed by metagenomics and culture.</title>
        <authorList>
            <person name="Gilroy R."/>
            <person name="Ravi A."/>
            <person name="Getino M."/>
            <person name="Pursley I."/>
            <person name="Horton D.L."/>
            <person name="Alikhan N.F."/>
            <person name="Baker D."/>
            <person name="Gharbi K."/>
            <person name="Hall N."/>
            <person name="Watson M."/>
            <person name="Adriaenssens E.M."/>
            <person name="Foster-Nyarko E."/>
            <person name="Jarju S."/>
            <person name="Secka A."/>
            <person name="Antonio M."/>
            <person name="Oren A."/>
            <person name="Chaudhuri R.R."/>
            <person name="La Ragione R."/>
            <person name="Hildebrand F."/>
            <person name="Pallen M.J."/>
        </authorList>
    </citation>
    <scope>NUCLEOTIDE SEQUENCE</scope>
    <source>
        <strain evidence="3">G3-8215</strain>
    </source>
</reference>
<comment type="caution">
    <text evidence="3">The sequence shown here is derived from an EMBL/GenBank/DDBJ whole genome shotgun (WGS) entry which is preliminary data.</text>
</comment>
<name>A0A940DT45_9BACT</name>
<feature type="transmembrane region" description="Helical" evidence="1">
    <location>
        <begin position="9"/>
        <end position="28"/>
    </location>
</feature>
<dbReference type="CDD" id="cd10150">
    <property type="entry name" value="CobN_like"/>
    <property type="match status" value="1"/>
</dbReference>
<gene>
    <name evidence="3" type="ORF">IAB75_10840</name>
</gene>
<keyword evidence="1" id="KW-0812">Transmembrane</keyword>
<dbReference type="Proteomes" id="UP000725002">
    <property type="component" value="Unassembled WGS sequence"/>
</dbReference>
<accession>A0A940DT45</accession>
<proteinExistence type="predicted"/>
<protein>
    <submittedName>
        <fullName evidence="3">Cobaltochelatase subunit CobN</fullName>
    </submittedName>
</protein>